<dbReference type="InterPro" id="IPR020846">
    <property type="entry name" value="MFS_dom"/>
</dbReference>
<dbReference type="AlphaFoldDB" id="A0A7X0JRH1"/>
<keyword evidence="2" id="KW-1003">Cell membrane</keyword>
<feature type="transmembrane region" description="Helical" evidence="6">
    <location>
        <begin position="169"/>
        <end position="187"/>
    </location>
</feature>
<dbReference type="Proteomes" id="UP000528457">
    <property type="component" value="Unassembled WGS sequence"/>
</dbReference>
<feature type="transmembrane region" description="Helical" evidence="6">
    <location>
        <begin position="207"/>
        <end position="231"/>
    </location>
</feature>
<dbReference type="PANTHER" id="PTHR43124">
    <property type="entry name" value="PURINE EFFLUX PUMP PBUE"/>
    <property type="match status" value="1"/>
</dbReference>
<keyword evidence="3 6" id="KW-0812">Transmembrane</keyword>
<feature type="transmembrane region" description="Helical" evidence="6">
    <location>
        <begin position="23"/>
        <end position="42"/>
    </location>
</feature>
<gene>
    <name evidence="8" type="ORF">HNR48_000308</name>
</gene>
<dbReference type="InParanoid" id="A0A7X0JRH1"/>
<sequence>MTINTNLNASADIDPDSPASRYAAIYFGVLGPAVFIVQPGFVQGLVSELTFSEAQAGYVASAEMWGIAIATFLLTFSARHLNWQRVLFFSVLLSTVGNLLSMFPDSSTSFAAIRFVTGLGSGAMISLSFTAIGLSRDPDRNFGFMIMWILIYGAIGFASMPWVLHELGLDALLVFWAILNVSGLAVLRFMPKSPTREHDSPSKTHALAWSAIAALFFYFLAQGVIWTYLFLIGTDGGVSEDDVAWGLTISQLLGIAGAFCAAMLANRYGRLIPLQLGILFSVAALLILLGDLTASLYAISVCLFNFAWNKTHPFMLALLADFDNAGRAVQLGVAAQMLGLAFAPALAATLLQGADYLSVIWLGVMLFVVSGLFILPPLLSQREWS</sequence>
<dbReference type="RefSeq" id="WP_166852460.1">
    <property type="nucleotide sequence ID" value="NZ_JAAONY010000001.1"/>
</dbReference>
<dbReference type="GO" id="GO:0005886">
    <property type="term" value="C:plasma membrane"/>
    <property type="evidence" value="ECO:0007669"/>
    <property type="project" value="UniProtKB-SubCell"/>
</dbReference>
<accession>A0A7X0JRH1</accession>
<evidence type="ECO:0000256" key="1">
    <source>
        <dbReference type="ARBA" id="ARBA00004651"/>
    </source>
</evidence>
<feature type="transmembrane region" description="Helical" evidence="6">
    <location>
        <begin position="276"/>
        <end position="308"/>
    </location>
</feature>
<feature type="domain" description="Major facilitator superfamily (MFS) profile" evidence="7">
    <location>
        <begin position="19"/>
        <end position="382"/>
    </location>
</feature>
<feature type="transmembrane region" description="Helical" evidence="6">
    <location>
        <begin position="144"/>
        <end position="163"/>
    </location>
</feature>
<dbReference type="FunCoup" id="A0A7X0JRH1">
    <property type="interactions" value="275"/>
</dbReference>
<dbReference type="Pfam" id="PF07690">
    <property type="entry name" value="MFS_1"/>
    <property type="match status" value="1"/>
</dbReference>
<evidence type="ECO:0000313" key="9">
    <source>
        <dbReference type="Proteomes" id="UP000528457"/>
    </source>
</evidence>
<evidence type="ECO:0000256" key="2">
    <source>
        <dbReference type="ARBA" id="ARBA00022475"/>
    </source>
</evidence>
<dbReference type="InterPro" id="IPR050189">
    <property type="entry name" value="MFS_Efflux_Transporters"/>
</dbReference>
<feature type="transmembrane region" description="Helical" evidence="6">
    <location>
        <begin position="54"/>
        <end position="74"/>
    </location>
</feature>
<evidence type="ECO:0000256" key="3">
    <source>
        <dbReference type="ARBA" id="ARBA00022692"/>
    </source>
</evidence>
<dbReference type="Gene3D" id="1.20.1250.20">
    <property type="entry name" value="MFS general substrate transporter like domains"/>
    <property type="match status" value="2"/>
</dbReference>
<organism evidence="8 9">
    <name type="scientific">Pseudoteredinibacter isoporae</name>
    <dbReference type="NCBI Taxonomy" id="570281"/>
    <lineage>
        <taxon>Bacteria</taxon>
        <taxon>Pseudomonadati</taxon>
        <taxon>Pseudomonadota</taxon>
        <taxon>Gammaproteobacteria</taxon>
        <taxon>Cellvibrionales</taxon>
        <taxon>Cellvibrionaceae</taxon>
        <taxon>Pseudoteredinibacter</taxon>
    </lineage>
</organism>
<feature type="transmembrane region" description="Helical" evidence="6">
    <location>
        <begin position="328"/>
        <end position="351"/>
    </location>
</feature>
<reference evidence="8 9" key="1">
    <citation type="submission" date="2020-08" db="EMBL/GenBank/DDBJ databases">
        <title>Genomic Encyclopedia of Type Strains, Phase IV (KMG-IV): sequencing the most valuable type-strain genomes for metagenomic binning, comparative biology and taxonomic classification.</title>
        <authorList>
            <person name="Goeker M."/>
        </authorList>
    </citation>
    <scope>NUCLEOTIDE SEQUENCE [LARGE SCALE GENOMIC DNA]</scope>
    <source>
        <strain evidence="8 9">DSM 22368</strain>
    </source>
</reference>
<evidence type="ECO:0000259" key="7">
    <source>
        <dbReference type="PROSITE" id="PS50850"/>
    </source>
</evidence>
<feature type="transmembrane region" description="Helical" evidence="6">
    <location>
        <begin position="86"/>
        <end position="104"/>
    </location>
</feature>
<evidence type="ECO:0000256" key="4">
    <source>
        <dbReference type="ARBA" id="ARBA00022989"/>
    </source>
</evidence>
<evidence type="ECO:0000256" key="6">
    <source>
        <dbReference type="SAM" id="Phobius"/>
    </source>
</evidence>
<proteinExistence type="predicted"/>
<feature type="transmembrane region" description="Helical" evidence="6">
    <location>
        <begin position="110"/>
        <end position="132"/>
    </location>
</feature>
<dbReference type="InterPro" id="IPR011701">
    <property type="entry name" value="MFS"/>
</dbReference>
<name>A0A7X0JRH1_9GAMM</name>
<dbReference type="EMBL" id="JACHHT010000001">
    <property type="protein sequence ID" value="MBB6520030.1"/>
    <property type="molecule type" value="Genomic_DNA"/>
</dbReference>
<comment type="caution">
    <text evidence="8">The sequence shown here is derived from an EMBL/GenBank/DDBJ whole genome shotgun (WGS) entry which is preliminary data.</text>
</comment>
<dbReference type="PROSITE" id="PS50850">
    <property type="entry name" value="MFS"/>
    <property type="match status" value="1"/>
</dbReference>
<dbReference type="SUPFAM" id="SSF103473">
    <property type="entry name" value="MFS general substrate transporter"/>
    <property type="match status" value="1"/>
</dbReference>
<protein>
    <submittedName>
        <fullName evidence="8">Putative MFS family arabinose efflux permease</fullName>
    </submittedName>
</protein>
<dbReference type="PANTHER" id="PTHR43124:SF10">
    <property type="entry name" value="PURINE EFFLUX PUMP PBUE"/>
    <property type="match status" value="1"/>
</dbReference>
<evidence type="ECO:0000256" key="5">
    <source>
        <dbReference type="ARBA" id="ARBA00023136"/>
    </source>
</evidence>
<keyword evidence="5 6" id="KW-0472">Membrane</keyword>
<keyword evidence="4 6" id="KW-1133">Transmembrane helix</keyword>
<feature type="transmembrane region" description="Helical" evidence="6">
    <location>
        <begin position="243"/>
        <end position="264"/>
    </location>
</feature>
<keyword evidence="9" id="KW-1185">Reference proteome</keyword>
<dbReference type="GO" id="GO:0022857">
    <property type="term" value="F:transmembrane transporter activity"/>
    <property type="evidence" value="ECO:0007669"/>
    <property type="project" value="InterPro"/>
</dbReference>
<comment type="subcellular location">
    <subcellularLocation>
        <location evidence="1">Cell membrane</location>
        <topology evidence="1">Multi-pass membrane protein</topology>
    </subcellularLocation>
</comment>
<feature type="transmembrane region" description="Helical" evidence="6">
    <location>
        <begin position="358"/>
        <end position="379"/>
    </location>
</feature>
<dbReference type="InterPro" id="IPR036259">
    <property type="entry name" value="MFS_trans_sf"/>
</dbReference>
<evidence type="ECO:0000313" key="8">
    <source>
        <dbReference type="EMBL" id="MBB6520030.1"/>
    </source>
</evidence>